<evidence type="ECO:0000313" key="9">
    <source>
        <dbReference type="EMBL" id="MBM2413239.1"/>
    </source>
</evidence>
<dbReference type="Gene3D" id="3.30.9.10">
    <property type="entry name" value="D-Amino Acid Oxidase, subunit A, domain 2"/>
    <property type="match status" value="1"/>
</dbReference>
<dbReference type="EMBL" id="JAFBXE010000008">
    <property type="protein sequence ID" value="MBM2413239.1"/>
    <property type="molecule type" value="Genomic_DNA"/>
</dbReference>
<dbReference type="InterPro" id="IPR038299">
    <property type="entry name" value="DAO_C_sf"/>
</dbReference>
<feature type="domain" description="Alpha-glycerophosphate oxidase C-terminal" evidence="8">
    <location>
        <begin position="446"/>
        <end position="541"/>
    </location>
</feature>
<dbReference type="InterPro" id="IPR031656">
    <property type="entry name" value="DAO_C"/>
</dbReference>
<proteinExistence type="inferred from homology"/>
<dbReference type="Gene3D" id="3.50.50.60">
    <property type="entry name" value="FAD/NAD(P)-binding domain"/>
    <property type="match status" value="1"/>
</dbReference>
<evidence type="ECO:0000256" key="6">
    <source>
        <dbReference type="RuleBase" id="RU361217"/>
    </source>
</evidence>
<evidence type="ECO:0000313" key="10">
    <source>
        <dbReference type="EMBL" id="MBM2417907.1"/>
    </source>
</evidence>
<gene>
    <name evidence="9" type="primary">glpD</name>
    <name evidence="9" type="ORF">JQX41_13070</name>
    <name evidence="10" type="ORF">JQX48_13075</name>
</gene>
<evidence type="ECO:0000259" key="8">
    <source>
        <dbReference type="Pfam" id="PF16901"/>
    </source>
</evidence>
<dbReference type="InterPro" id="IPR036188">
    <property type="entry name" value="FAD/NAD-bd_sf"/>
</dbReference>
<evidence type="ECO:0000259" key="7">
    <source>
        <dbReference type="Pfam" id="PF01266"/>
    </source>
</evidence>
<keyword evidence="5 6" id="KW-0560">Oxidoreductase</keyword>
<dbReference type="SUPFAM" id="SSF54373">
    <property type="entry name" value="FAD-linked reductases, C-terminal domain"/>
    <property type="match status" value="1"/>
</dbReference>
<reference evidence="9 12" key="1">
    <citation type="submission" date="2021-01" db="EMBL/GenBank/DDBJ databases">
        <title>Diatom-associated Roseobacters Show Island Model of Population Structure.</title>
        <authorList>
            <person name="Qu L."/>
            <person name="Feng X."/>
            <person name="Chen Y."/>
            <person name="Li L."/>
            <person name="Wang X."/>
            <person name="Hu Z."/>
            <person name="Wang H."/>
            <person name="Luo H."/>
        </authorList>
    </citation>
    <scope>NUCLEOTIDE SEQUENCE</scope>
    <source>
        <strain evidence="10 12">CC28-63</strain>
        <strain evidence="9">CC28-69</strain>
    </source>
</reference>
<dbReference type="Proteomes" id="UP000755667">
    <property type="component" value="Unassembled WGS sequence"/>
</dbReference>
<accession>A0A9Q2PB33</accession>
<comment type="similarity">
    <text evidence="2 6">Belongs to the FAD-dependent glycerol-3-phosphate dehydrogenase family.</text>
</comment>
<dbReference type="Proteomes" id="UP000809440">
    <property type="component" value="Unassembled WGS sequence"/>
</dbReference>
<dbReference type="InterPro" id="IPR000447">
    <property type="entry name" value="G3P_DH_FAD-dep"/>
</dbReference>
<dbReference type="Gene3D" id="1.10.8.870">
    <property type="entry name" value="Alpha-glycerophosphate oxidase, cap domain"/>
    <property type="match status" value="1"/>
</dbReference>
<dbReference type="PANTHER" id="PTHR11985">
    <property type="entry name" value="GLYCEROL-3-PHOSPHATE DEHYDROGENASE"/>
    <property type="match status" value="1"/>
</dbReference>
<dbReference type="SUPFAM" id="SSF51905">
    <property type="entry name" value="FAD/NAD(P)-binding domain"/>
    <property type="match status" value="1"/>
</dbReference>
<dbReference type="GO" id="GO:0046168">
    <property type="term" value="P:glycerol-3-phosphate catabolic process"/>
    <property type="evidence" value="ECO:0007669"/>
    <property type="project" value="TreeGrafter"/>
</dbReference>
<comment type="caution">
    <text evidence="9">The sequence shown here is derived from an EMBL/GenBank/DDBJ whole genome shotgun (WGS) entry which is preliminary data.</text>
</comment>
<dbReference type="OrthoDB" id="9766796at2"/>
<comment type="cofactor">
    <cofactor evidence="1 6">
        <name>FAD</name>
        <dbReference type="ChEBI" id="CHEBI:57692"/>
    </cofactor>
</comment>
<evidence type="ECO:0000256" key="1">
    <source>
        <dbReference type="ARBA" id="ARBA00001974"/>
    </source>
</evidence>
<evidence type="ECO:0000313" key="12">
    <source>
        <dbReference type="Proteomes" id="UP000809440"/>
    </source>
</evidence>
<protein>
    <recommendedName>
        <fullName evidence="6">Glycerol-3-phosphate dehydrogenase</fullName>
        <ecNumber evidence="6">1.1.5.3</ecNumber>
    </recommendedName>
</protein>
<sequence>MGIAKNEHKRKKSPCVNATQSAYIAPDIRGIGRWRAVIDQNVEPTDLFIIGGGINGCGIARDAAGRGLSVTLAEMNDLASATSSASTKLFHGGLRYLEYFEFRLVREALVEREVLLKAMPHISWPMRFVLPYHEDMRFESDTPTSRLLSFIMPWMKGRRPAWLIRLGLFLYDNLGGRKILPGTKTLALENAPEGVPLDDRFAKAYEYSDCWIEDSRLVVLNARDAEARGATILPRTKVLSAARDGGLWRIETQNTENGETRTHHAKMLVNAGGPWVGDIIQTKVRLNSTEGVRLVRGSHIVTRKLYDHDKCYFFQGTDGRIIFAIPYETDFTLIGTTDAEHDDPSNKPVCTPQEQSYLLNFANQYFKQDLSDKDVVWTYSGVRPLYDDGASSATAATRDYTLKVDANGGAPVLNIFGGKITTYRRLAESALEKIAEQLPNVKGPWTAGVTLPGGDFPVDGFDAQVAKLQDAFPFLDAFWARRLVRAYGTEAPTILGTAKEAGDLGRDFGATLTEAEVHWLMTHEYAHTAEDVVWRRNKLGLRLSAEQIKDLDTWMADHRQSLSKAAE</sequence>
<dbReference type="PROSITE" id="PS00977">
    <property type="entry name" value="FAD_G3PDH_1"/>
    <property type="match status" value="1"/>
</dbReference>
<evidence type="ECO:0000256" key="4">
    <source>
        <dbReference type="ARBA" id="ARBA00022827"/>
    </source>
</evidence>
<keyword evidence="12" id="KW-1185">Reference proteome</keyword>
<dbReference type="Pfam" id="PF01266">
    <property type="entry name" value="DAO"/>
    <property type="match status" value="1"/>
</dbReference>
<dbReference type="PANTHER" id="PTHR11985:SF15">
    <property type="entry name" value="GLYCEROL-3-PHOSPHATE DEHYDROGENASE, MITOCHONDRIAL"/>
    <property type="match status" value="1"/>
</dbReference>
<dbReference type="GO" id="GO:0004368">
    <property type="term" value="F:glycerol-3-phosphate dehydrogenase (quinone) activity"/>
    <property type="evidence" value="ECO:0007669"/>
    <property type="project" value="UniProtKB-EC"/>
</dbReference>
<dbReference type="NCBIfam" id="NF009906">
    <property type="entry name" value="PRK13369.1"/>
    <property type="match status" value="1"/>
</dbReference>
<dbReference type="GO" id="GO:0009331">
    <property type="term" value="C:glycerol-3-phosphate dehydrogenase (FAD) complex"/>
    <property type="evidence" value="ECO:0007669"/>
    <property type="project" value="UniProtKB-UniRule"/>
</dbReference>
<feature type="domain" description="FAD dependent oxidoreductase" evidence="7">
    <location>
        <begin position="46"/>
        <end position="423"/>
    </location>
</feature>
<dbReference type="Gene3D" id="6.10.250.1890">
    <property type="match status" value="1"/>
</dbReference>
<keyword evidence="4" id="KW-0274">FAD</keyword>
<dbReference type="InterPro" id="IPR006076">
    <property type="entry name" value="FAD-dep_OxRdtase"/>
</dbReference>
<keyword evidence="3 6" id="KW-0285">Flavoprotein</keyword>
<evidence type="ECO:0000256" key="2">
    <source>
        <dbReference type="ARBA" id="ARBA00007330"/>
    </source>
</evidence>
<dbReference type="EMBL" id="JAFBXF010000008">
    <property type="protein sequence ID" value="MBM2417907.1"/>
    <property type="molecule type" value="Genomic_DNA"/>
</dbReference>
<evidence type="ECO:0000256" key="3">
    <source>
        <dbReference type="ARBA" id="ARBA00022630"/>
    </source>
</evidence>
<dbReference type="PROSITE" id="PS00978">
    <property type="entry name" value="FAD_G3PDH_2"/>
    <property type="match status" value="1"/>
</dbReference>
<organism evidence="9 11">
    <name type="scientific">Marivita cryptomonadis</name>
    <dbReference type="NCBI Taxonomy" id="505252"/>
    <lineage>
        <taxon>Bacteria</taxon>
        <taxon>Pseudomonadati</taxon>
        <taxon>Pseudomonadota</taxon>
        <taxon>Alphaproteobacteria</taxon>
        <taxon>Rhodobacterales</taxon>
        <taxon>Roseobacteraceae</taxon>
        <taxon>Marivita</taxon>
    </lineage>
</organism>
<dbReference type="AlphaFoldDB" id="A0A9Q2PB33"/>
<dbReference type="NCBIfam" id="NF008899">
    <property type="entry name" value="PRK12266.1"/>
    <property type="match status" value="1"/>
</dbReference>
<name>A0A9Q2PB33_9RHOB</name>
<evidence type="ECO:0000256" key="5">
    <source>
        <dbReference type="ARBA" id="ARBA00023002"/>
    </source>
</evidence>
<dbReference type="Pfam" id="PF16901">
    <property type="entry name" value="DAO_C"/>
    <property type="match status" value="1"/>
</dbReference>
<evidence type="ECO:0000313" key="11">
    <source>
        <dbReference type="Proteomes" id="UP000755667"/>
    </source>
</evidence>
<dbReference type="PRINTS" id="PR01001">
    <property type="entry name" value="FADG3PDH"/>
</dbReference>
<comment type="catalytic activity">
    <reaction evidence="6">
        <text>a quinone + sn-glycerol 3-phosphate = dihydroxyacetone phosphate + a quinol</text>
        <dbReference type="Rhea" id="RHEA:18977"/>
        <dbReference type="ChEBI" id="CHEBI:24646"/>
        <dbReference type="ChEBI" id="CHEBI:57597"/>
        <dbReference type="ChEBI" id="CHEBI:57642"/>
        <dbReference type="ChEBI" id="CHEBI:132124"/>
        <dbReference type="EC" id="1.1.5.3"/>
    </reaction>
</comment>
<dbReference type="EC" id="1.1.5.3" evidence="6"/>